<name>A0ABR8YYF6_9MICO</name>
<dbReference type="InterPro" id="IPR006059">
    <property type="entry name" value="SBP"/>
</dbReference>
<dbReference type="PROSITE" id="PS51257">
    <property type="entry name" value="PROKAR_LIPOPROTEIN"/>
    <property type="match status" value="1"/>
</dbReference>
<dbReference type="Gene3D" id="3.40.190.10">
    <property type="entry name" value="Periplasmic binding protein-like II"/>
    <property type="match status" value="2"/>
</dbReference>
<dbReference type="Proteomes" id="UP000661894">
    <property type="component" value="Unassembled WGS sequence"/>
</dbReference>
<keyword evidence="7" id="KW-1185">Reference proteome</keyword>
<sequence>MTTTRTPRIAARRRSVLAAATTTAVVLLAACGGGQTPEDVAGGGGEPSEAPEFTGEYTGPAVELNYWNGFTGGDGPFMQELVDQFNAEHENITVVPNTMDWSDFYQRLPAAVTQGEGPHVGVMHLDQLATMAARNAIVPLDDLAESLELTAEDFTEDVWDAGIYEDQRYGIPLDVHSLAMYYNTEHFEEAGITEPPTDEASLMEALDALQAAGFETPFWMPQLWPSHLMWLSLAWQNGEEVYAEDGSAAMYDSPGGVEALEWQRSIIEQGYSPNDVAIDSQYVAFKNGENSITWDGIWQINDLEAEEVPYGIAPIPQIGDEAAVWANSHHFFMSRQATEDENLAAASQVFIAWMSEQSATWAGSGLIPARLSVRESGVLDDMPQQVIAEQIDTMRFLPPVPGVGTVQAEALEPAIADAVLGNTPPSEALGTAAEQGTNLMEQNLESFGG</sequence>
<evidence type="ECO:0000313" key="6">
    <source>
        <dbReference type="EMBL" id="MBD8061075.1"/>
    </source>
</evidence>
<evidence type="ECO:0000256" key="2">
    <source>
        <dbReference type="ARBA" id="ARBA00022448"/>
    </source>
</evidence>
<feature type="region of interest" description="Disordered" evidence="4">
    <location>
        <begin position="35"/>
        <end position="54"/>
    </location>
</feature>
<protein>
    <submittedName>
        <fullName evidence="6">ABC transporter substrate-binding protein</fullName>
    </submittedName>
</protein>
<evidence type="ECO:0000256" key="1">
    <source>
        <dbReference type="ARBA" id="ARBA00008520"/>
    </source>
</evidence>
<feature type="signal peptide" evidence="5">
    <location>
        <begin position="1"/>
        <end position="29"/>
    </location>
</feature>
<accession>A0ABR8YYF6</accession>
<dbReference type="PANTHER" id="PTHR30061:SF50">
    <property type="entry name" value="MALTOSE_MALTODEXTRIN-BINDING PERIPLASMIC PROTEIN"/>
    <property type="match status" value="1"/>
</dbReference>
<evidence type="ECO:0000256" key="4">
    <source>
        <dbReference type="SAM" id="MobiDB-lite"/>
    </source>
</evidence>
<feature type="chain" id="PRO_5046619499" evidence="5">
    <location>
        <begin position="30"/>
        <end position="449"/>
    </location>
</feature>
<keyword evidence="3 5" id="KW-0732">Signal</keyword>
<dbReference type="EMBL" id="JACSPO010000001">
    <property type="protein sequence ID" value="MBD8061075.1"/>
    <property type="molecule type" value="Genomic_DNA"/>
</dbReference>
<dbReference type="SUPFAM" id="SSF53850">
    <property type="entry name" value="Periplasmic binding protein-like II"/>
    <property type="match status" value="1"/>
</dbReference>
<feature type="compositionally biased region" description="Gly residues" evidence="4">
    <location>
        <begin position="35"/>
        <end position="46"/>
    </location>
</feature>
<comment type="similarity">
    <text evidence="1">Belongs to the bacterial solute-binding protein 1 family.</text>
</comment>
<dbReference type="CDD" id="cd14748">
    <property type="entry name" value="PBP2_UgpB"/>
    <property type="match status" value="1"/>
</dbReference>
<organism evidence="6 7">
    <name type="scientific">Oceanitalea stevensii</name>
    <dbReference type="NCBI Taxonomy" id="2763072"/>
    <lineage>
        <taxon>Bacteria</taxon>
        <taxon>Bacillati</taxon>
        <taxon>Actinomycetota</taxon>
        <taxon>Actinomycetes</taxon>
        <taxon>Micrococcales</taxon>
        <taxon>Bogoriellaceae</taxon>
        <taxon>Georgenia</taxon>
    </lineage>
</organism>
<dbReference type="Pfam" id="PF13416">
    <property type="entry name" value="SBP_bac_8"/>
    <property type="match status" value="1"/>
</dbReference>
<evidence type="ECO:0000256" key="3">
    <source>
        <dbReference type="ARBA" id="ARBA00022729"/>
    </source>
</evidence>
<comment type="caution">
    <text evidence="6">The sequence shown here is derived from an EMBL/GenBank/DDBJ whole genome shotgun (WGS) entry which is preliminary data.</text>
</comment>
<dbReference type="PANTHER" id="PTHR30061">
    <property type="entry name" value="MALTOSE-BINDING PERIPLASMIC PROTEIN"/>
    <property type="match status" value="1"/>
</dbReference>
<gene>
    <name evidence="6" type="ORF">H9624_01900</name>
</gene>
<proteinExistence type="inferred from homology"/>
<evidence type="ECO:0000313" key="7">
    <source>
        <dbReference type="Proteomes" id="UP000661894"/>
    </source>
</evidence>
<evidence type="ECO:0000256" key="5">
    <source>
        <dbReference type="SAM" id="SignalP"/>
    </source>
</evidence>
<reference evidence="6 7" key="1">
    <citation type="submission" date="2020-08" db="EMBL/GenBank/DDBJ databases">
        <title>A Genomic Blueprint of the Chicken Gut Microbiome.</title>
        <authorList>
            <person name="Gilroy R."/>
            <person name="Ravi A."/>
            <person name="Getino M."/>
            <person name="Pursley I."/>
            <person name="Horton D.L."/>
            <person name="Alikhan N.-F."/>
            <person name="Baker D."/>
            <person name="Gharbi K."/>
            <person name="Hall N."/>
            <person name="Watson M."/>
            <person name="Adriaenssens E.M."/>
            <person name="Foster-Nyarko E."/>
            <person name="Jarju S."/>
            <person name="Secka A."/>
            <person name="Antonio M."/>
            <person name="Oren A."/>
            <person name="Chaudhuri R."/>
            <person name="La Ragione R.M."/>
            <person name="Hildebrand F."/>
            <person name="Pallen M.J."/>
        </authorList>
    </citation>
    <scope>NUCLEOTIDE SEQUENCE [LARGE SCALE GENOMIC DNA]</scope>
    <source>
        <strain evidence="6 7">Sa1BUA1</strain>
    </source>
</reference>
<dbReference type="RefSeq" id="WP_251838220.1">
    <property type="nucleotide sequence ID" value="NZ_JACSPO010000001.1"/>
</dbReference>
<keyword evidence="2" id="KW-0813">Transport</keyword>